<dbReference type="PANTHER" id="PTHR28266:SF1">
    <property type="entry name" value="LARGE RIBOSOMAL SUBUNIT PROTEIN ML58"/>
    <property type="match status" value="1"/>
</dbReference>
<evidence type="ECO:0008006" key="4">
    <source>
        <dbReference type="Google" id="ProtNLM"/>
    </source>
</evidence>
<dbReference type="InterPro" id="IPR024388">
    <property type="entry name" value="Ribosomal_mL58"/>
</dbReference>
<keyword evidence="3" id="KW-1185">Reference proteome</keyword>
<feature type="compositionally biased region" description="Basic and acidic residues" evidence="1">
    <location>
        <begin position="185"/>
        <end position="200"/>
    </location>
</feature>
<dbReference type="Pfam" id="PF12824">
    <property type="entry name" value="MRP-L20"/>
    <property type="match status" value="1"/>
</dbReference>
<dbReference type="PANTHER" id="PTHR28266">
    <property type="entry name" value="54S RIBOSOMAL PROTEIN L20, MITOCHONDRIAL"/>
    <property type="match status" value="1"/>
</dbReference>
<protein>
    <recommendedName>
        <fullName evidence="4">60S ribosomal protein L20</fullName>
    </recommendedName>
</protein>
<name>A0A9P8IDM1_9PEZI</name>
<dbReference type="GO" id="GO:0005762">
    <property type="term" value="C:mitochondrial large ribosomal subunit"/>
    <property type="evidence" value="ECO:0007669"/>
    <property type="project" value="TreeGrafter"/>
</dbReference>
<accession>A0A9P8IDM1</accession>
<dbReference type="Proteomes" id="UP000698800">
    <property type="component" value="Unassembled WGS sequence"/>
</dbReference>
<dbReference type="EMBL" id="JAGHQL010000056">
    <property type="protein sequence ID" value="KAH0542336.1"/>
    <property type="molecule type" value="Genomic_DNA"/>
</dbReference>
<evidence type="ECO:0000313" key="3">
    <source>
        <dbReference type="Proteomes" id="UP000698800"/>
    </source>
</evidence>
<organism evidence="2 3">
    <name type="scientific">Glutinoglossum americanum</name>
    <dbReference type="NCBI Taxonomy" id="1670608"/>
    <lineage>
        <taxon>Eukaryota</taxon>
        <taxon>Fungi</taxon>
        <taxon>Dikarya</taxon>
        <taxon>Ascomycota</taxon>
        <taxon>Pezizomycotina</taxon>
        <taxon>Geoglossomycetes</taxon>
        <taxon>Geoglossales</taxon>
        <taxon>Geoglossaceae</taxon>
        <taxon>Glutinoglossum</taxon>
    </lineage>
</organism>
<dbReference type="GO" id="GO:0003735">
    <property type="term" value="F:structural constituent of ribosome"/>
    <property type="evidence" value="ECO:0007669"/>
    <property type="project" value="TreeGrafter"/>
</dbReference>
<dbReference type="AlphaFoldDB" id="A0A9P8IDM1"/>
<reference evidence="2" key="1">
    <citation type="submission" date="2021-03" db="EMBL/GenBank/DDBJ databases">
        <title>Comparative genomics and phylogenomic investigation of the class Geoglossomycetes provide insights into ecological specialization and systematics.</title>
        <authorList>
            <person name="Melie T."/>
            <person name="Pirro S."/>
            <person name="Miller A.N."/>
            <person name="Quandt A."/>
        </authorList>
    </citation>
    <scope>NUCLEOTIDE SEQUENCE</scope>
    <source>
        <strain evidence="2">GBOQ0MN5Z8</strain>
    </source>
</reference>
<evidence type="ECO:0000313" key="2">
    <source>
        <dbReference type="EMBL" id="KAH0542336.1"/>
    </source>
</evidence>
<gene>
    <name evidence="2" type="ORF">FGG08_003273</name>
</gene>
<proteinExistence type="predicted"/>
<feature type="region of interest" description="Disordered" evidence="1">
    <location>
        <begin position="179"/>
        <end position="200"/>
    </location>
</feature>
<sequence>MNSVVGRRLIVSLHPAQHPPLPLSLAKTYRRNESSFRRTKQRLRVKPADSFIHSPKSARQDHIIFNPPSSSPSVYHTPSKFIPAGDKRQDFLSAIQRDTPTSQLPPAIREPYQKQYHLTIDDIDEIRRLRTADPDVWTRAKLAKKFKCSSLFIGIVSEASPERKEEQVKVLEDIKSRWGRKRRTAREDRARRRDSWGRDE</sequence>
<evidence type="ECO:0000256" key="1">
    <source>
        <dbReference type="SAM" id="MobiDB-lite"/>
    </source>
</evidence>
<comment type="caution">
    <text evidence="2">The sequence shown here is derived from an EMBL/GenBank/DDBJ whole genome shotgun (WGS) entry which is preliminary data.</text>
</comment>
<dbReference type="OrthoDB" id="6021263at2759"/>